<proteinExistence type="inferred from homology"/>
<dbReference type="FunFam" id="3.40.640.10:FF:000006">
    <property type="entry name" value="5-aminolevulinate synthase, mitochondrial"/>
    <property type="match status" value="1"/>
</dbReference>
<dbReference type="FunCoup" id="G3I502">
    <property type="interactions" value="455"/>
</dbReference>
<evidence type="ECO:0000256" key="4">
    <source>
        <dbReference type="ARBA" id="ARBA00022898"/>
    </source>
</evidence>
<dbReference type="GO" id="GO:0030170">
    <property type="term" value="F:pyridoxal phosphate binding"/>
    <property type="evidence" value="ECO:0007669"/>
    <property type="project" value="InterPro"/>
</dbReference>
<keyword evidence="5" id="KW-0809">Transit peptide</keyword>
<dbReference type="Proteomes" id="UP000001075">
    <property type="component" value="Unassembled WGS sequence"/>
</dbReference>
<dbReference type="Gene3D" id="3.40.640.10">
    <property type="entry name" value="Type I PLP-dependent aspartate aminotransferase-like (Major domain)"/>
    <property type="match status" value="1"/>
</dbReference>
<dbReference type="EMBL" id="JH001276">
    <property type="protein sequence ID" value="EGV94327.1"/>
    <property type="molecule type" value="Genomic_DNA"/>
</dbReference>
<dbReference type="InterPro" id="IPR015424">
    <property type="entry name" value="PyrdxlP-dep_Trfase"/>
</dbReference>
<feature type="domain" description="Aminotransferase class I/classII large" evidence="7">
    <location>
        <begin position="147"/>
        <end position="500"/>
    </location>
</feature>
<dbReference type="GO" id="GO:0005739">
    <property type="term" value="C:mitochondrion"/>
    <property type="evidence" value="ECO:0007669"/>
    <property type="project" value="TreeGrafter"/>
</dbReference>
<evidence type="ECO:0000256" key="6">
    <source>
        <dbReference type="ARBA" id="ARBA00023315"/>
    </source>
</evidence>
<dbReference type="PANTHER" id="PTHR13693:SF102">
    <property type="entry name" value="2-AMINO-3-KETOBUTYRATE COENZYME A LIGASE, MITOCHONDRIAL"/>
    <property type="match status" value="1"/>
</dbReference>
<evidence type="ECO:0000313" key="9">
    <source>
        <dbReference type="Proteomes" id="UP000001075"/>
    </source>
</evidence>
<keyword evidence="3" id="KW-0808">Transferase</keyword>
<evidence type="ECO:0000256" key="5">
    <source>
        <dbReference type="ARBA" id="ARBA00022946"/>
    </source>
</evidence>
<dbReference type="InterPro" id="IPR001917">
    <property type="entry name" value="Aminotrans_II_pyridoxalP_BS"/>
</dbReference>
<dbReference type="CDD" id="cd06454">
    <property type="entry name" value="KBL_like"/>
    <property type="match status" value="1"/>
</dbReference>
<sequence length="511" mass="55240">MWVSSVWRATLSPGRRAHSALAQLRGIVEGELEGIRGAGTWKSERVITSRQGPCIHVDGISGGILNFCANNYLGLSSHPEVIQAGVQALEEFGAGLSSTRFICGTQIMSCPFLRPQFLWANCINFLRLITEISETALQGCDSWAAGILNFCANNYLGLSSHPEVIQAGVQALEEFGAGLSSTRFICGTQSIHKNLEAKIAHFHQREDAILYPSCFDANAGLFEALLTPEDAVLSDELNHASIIDGIRLCKAHKYRYSHLDMADLEAKLKEAQKHRLRLVATDGAFSMDGDIAPLQEICSLAARYGALVFVDECHATGFLGPTGRGTDELLGVMDQVTIINSTLGKALGGASGGYTTGPEPLISLLRQRSRPYLFSNSLPPAVVGCASKALDLLMENNAIIQSIAAKTRRLQLPVTFSCVPRFRSKMEAAGFTISGVDHPICPVMLGDARLSSQMADDMLKKGIFVIGFNYPVVPKGKARIRVQISAVHSEEDIDRCVEAFVEVGRLHGALP</sequence>
<dbReference type="NCBIfam" id="TIGR01822">
    <property type="entry name" value="2am3keto_CoA"/>
    <property type="match status" value="1"/>
</dbReference>
<dbReference type="GO" id="GO:0008890">
    <property type="term" value="F:glycine C-acetyltransferase activity"/>
    <property type="evidence" value="ECO:0007669"/>
    <property type="project" value="InterPro"/>
</dbReference>
<dbReference type="GO" id="GO:0016874">
    <property type="term" value="F:ligase activity"/>
    <property type="evidence" value="ECO:0007669"/>
    <property type="project" value="UniProtKB-KW"/>
</dbReference>
<comment type="similarity">
    <text evidence="2">Belongs to the class-II pyridoxal-phosphate-dependent aminotransferase family.</text>
</comment>
<dbReference type="InterPro" id="IPR050087">
    <property type="entry name" value="AON_synthase_class-II"/>
</dbReference>
<dbReference type="InterPro" id="IPR011282">
    <property type="entry name" value="2am3keto_CoA_ligase"/>
</dbReference>
<organism evidence="8 9">
    <name type="scientific">Cricetulus griseus</name>
    <name type="common">Chinese hamster</name>
    <name type="synonym">Cricetulus barabensis griseus</name>
    <dbReference type="NCBI Taxonomy" id="10029"/>
    <lineage>
        <taxon>Eukaryota</taxon>
        <taxon>Metazoa</taxon>
        <taxon>Chordata</taxon>
        <taxon>Craniata</taxon>
        <taxon>Vertebrata</taxon>
        <taxon>Euteleostomi</taxon>
        <taxon>Mammalia</taxon>
        <taxon>Eutheria</taxon>
        <taxon>Euarchontoglires</taxon>
        <taxon>Glires</taxon>
        <taxon>Rodentia</taxon>
        <taxon>Myomorpha</taxon>
        <taxon>Muroidea</taxon>
        <taxon>Cricetidae</taxon>
        <taxon>Cricetinae</taxon>
        <taxon>Cricetulus</taxon>
    </lineage>
</organism>
<dbReference type="GO" id="GO:0006567">
    <property type="term" value="P:L-threonine catabolic process"/>
    <property type="evidence" value="ECO:0007669"/>
    <property type="project" value="InterPro"/>
</dbReference>
<comment type="cofactor">
    <cofactor evidence="1">
        <name>pyridoxal 5'-phosphate</name>
        <dbReference type="ChEBI" id="CHEBI:597326"/>
    </cofactor>
</comment>
<dbReference type="Pfam" id="PF00155">
    <property type="entry name" value="Aminotran_1_2"/>
    <property type="match status" value="1"/>
</dbReference>
<dbReference type="InterPro" id="IPR015421">
    <property type="entry name" value="PyrdxlP-dep_Trfase_major"/>
</dbReference>
<name>G3I502_CRIGR</name>
<dbReference type="STRING" id="10029.G3I502"/>
<dbReference type="Gene3D" id="3.90.1150.10">
    <property type="entry name" value="Aspartate Aminotransferase, domain 1"/>
    <property type="match status" value="2"/>
</dbReference>
<evidence type="ECO:0000259" key="7">
    <source>
        <dbReference type="Pfam" id="PF00155"/>
    </source>
</evidence>
<keyword evidence="8" id="KW-0436">Ligase</keyword>
<gene>
    <name evidence="8" type="ORF">I79_018543</name>
</gene>
<reference evidence="9" key="1">
    <citation type="journal article" date="2011" name="Nat. Biotechnol.">
        <title>The genomic sequence of the Chinese hamster ovary (CHO)-K1 cell line.</title>
        <authorList>
            <person name="Xu X."/>
            <person name="Nagarajan H."/>
            <person name="Lewis N.E."/>
            <person name="Pan S."/>
            <person name="Cai Z."/>
            <person name="Liu X."/>
            <person name="Chen W."/>
            <person name="Xie M."/>
            <person name="Wang W."/>
            <person name="Hammond S."/>
            <person name="Andersen M.R."/>
            <person name="Neff N."/>
            <person name="Passarelli B."/>
            <person name="Koh W."/>
            <person name="Fan H.C."/>
            <person name="Wang J."/>
            <person name="Gui Y."/>
            <person name="Lee K.H."/>
            <person name="Betenbaugh M.J."/>
            <person name="Quake S.R."/>
            <person name="Famili I."/>
            <person name="Palsson B.O."/>
            <person name="Wang J."/>
        </authorList>
    </citation>
    <scope>NUCLEOTIDE SEQUENCE [LARGE SCALE GENOMIC DNA]</scope>
    <source>
        <strain evidence="9">CHO K1 cell line</strain>
    </source>
</reference>
<accession>G3I502</accession>
<dbReference type="InParanoid" id="G3I502"/>
<dbReference type="NCBIfam" id="NF005394">
    <property type="entry name" value="PRK06939.1"/>
    <property type="match status" value="1"/>
</dbReference>
<dbReference type="InterPro" id="IPR015422">
    <property type="entry name" value="PyrdxlP-dep_Trfase_small"/>
</dbReference>
<dbReference type="HAMAP" id="MF_00985">
    <property type="entry name" value="2am3keto_CoA_ligase"/>
    <property type="match status" value="1"/>
</dbReference>
<dbReference type="PROSITE" id="PS00599">
    <property type="entry name" value="AA_TRANSFER_CLASS_2"/>
    <property type="match status" value="1"/>
</dbReference>
<dbReference type="InterPro" id="IPR004839">
    <property type="entry name" value="Aminotransferase_I/II_large"/>
</dbReference>
<protein>
    <submittedName>
        <fullName evidence="8">2-amino-3-ketobutyrate coenzyme A ligase, mitochondrial</fullName>
    </submittedName>
</protein>
<keyword evidence="6" id="KW-0012">Acyltransferase</keyword>
<dbReference type="eggNOG" id="KOG1359">
    <property type="taxonomic scope" value="Eukaryota"/>
</dbReference>
<dbReference type="SUPFAM" id="SSF53383">
    <property type="entry name" value="PLP-dependent transferases"/>
    <property type="match status" value="2"/>
</dbReference>
<keyword evidence="4" id="KW-0663">Pyridoxal phosphate</keyword>
<dbReference type="PANTHER" id="PTHR13693">
    <property type="entry name" value="CLASS II AMINOTRANSFERASE/8-AMINO-7-OXONONANOATE SYNTHASE"/>
    <property type="match status" value="1"/>
</dbReference>
<evidence type="ECO:0000256" key="2">
    <source>
        <dbReference type="ARBA" id="ARBA00008392"/>
    </source>
</evidence>
<evidence type="ECO:0000256" key="1">
    <source>
        <dbReference type="ARBA" id="ARBA00001933"/>
    </source>
</evidence>
<dbReference type="AlphaFoldDB" id="G3I502"/>
<evidence type="ECO:0000256" key="3">
    <source>
        <dbReference type="ARBA" id="ARBA00022679"/>
    </source>
</evidence>
<evidence type="ECO:0000313" key="8">
    <source>
        <dbReference type="EMBL" id="EGV94327.1"/>
    </source>
</evidence>
<dbReference type="GO" id="GO:0003870">
    <property type="term" value="F:5-aminolevulinate synthase activity"/>
    <property type="evidence" value="ECO:0007669"/>
    <property type="project" value="UniProtKB-ARBA"/>
</dbReference>